<dbReference type="PANTHER" id="PTHR35201:SF4">
    <property type="entry name" value="BETA-PINACENE SYNTHASE-RELATED"/>
    <property type="match status" value="1"/>
</dbReference>
<comment type="cofactor">
    <cofactor evidence="1 4">
        <name>Mg(2+)</name>
        <dbReference type="ChEBI" id="CHEBI:18420"/>
    </cofactor>
</comment>
<organism evidence="5 6">
    <name type="scientific">Xylaria grammica</name>
    <dbReference type="NCBI Taxonomy" id="363999"/>
    <lineage>
        <taxon>Eukaryota</taxon>
        <taxon>Fungi</taxon>
        <taxon>Dikarya</taxon>
        <taxon>Ascomycota</taxon>
        <taxon>Pezizomycotina</taxon>
        <taxon>Sordariomycetes</taxon>
        <taxon>Xylariomycetidae</taxon>
        <taxon>Xylariales</taxon>
        <taxon>Xylariaceae</taxon>
        <taxon>Xylaria</taxon>
    </lineage>
</organism>
<reference evidence="5 6" key="1">
    <citation type="submission" date="2018-12" db="EMBL/GenBank/DDBJ databases">
        <title>Draft genome sequence of Xylaria grammica IHI A82.</title>
        <authorList>
            <person name="Buettner E."/>
            <person name="Kellner H."/>
        </authorList>
    </citation>
    <scope>NUCLEOTIDE SEQUENCE [LARGE SCALE GENOMIC DNA]</scope>
    <source>
        <strain evidence="5 6">IHI A82</strain>
    </source>
</reference>
<evidence type="ECO:0000256" key="4">
    <source>
        <dbReference type="RuleBase" id="RU366034"/>
    </source>
</evidence>
<keyword evidence="4" id="KW-0456">Lyase</keyword>
<dbReference type="GO" id="GO:0008299">
    <property type="term" value="P:isoprenoid biosynthetic process"/>
    <property type="evidence" value="ECO:0007669"/>
    <property type="project" value="UniProtKB-ARBA"/>
</dbReference>
<comment type="similarity">
    <text evidence="2 4">Belongs to the terpene synthase family.</text>
</comment>
<accession>A0A439D2R1</accession>
<protein>
    <recommendedName>
        <fullName evidence="4">Terpene synthase</fullName>
        <ecNumber evidence="4">4.2.3.-</ecNumber>
    </recommendedName>
</protein>
<evidence type="ECO:0000313" key="6">
    <source>
        <dbReference type="Proteomes" id="UP000286045"/>
    </source>
</evidence>
<proteinExistence type="inferred from homology"/>
<sequence length="330" mass="37558">MADYVKSTFQLRCHSRLEEVEQEVNGYFMAHWPFPSDKSRERFLGGRFTRCTCMYFPDAKDDRIHFACRLLTLLFLVDDILETMSFEEGTAYNGRLMSIILGDITPDRSAAVEAITLDLWESMRAHDAELAGEIVEPLFIFMRSQTDKIRAQSMTLMQYFDYRDKDIGQALLASLMRFVLEIRLSKEELAAVKPADVNMGRHILVLNDIWSYEKEAQTAQNTQQEGGVLCNSVAILSAEADLSAVSSKRVLLHMCREWEHRHRFLLDDLLALQGQGRAGVLTAYFRGLEAQMCGNEYWSKLTTRYTCDESELLLPSLLPTPPAAAAITIS</sequence>
<dbReference type="EC" id="4.2.3.-" evidence="4"/>
<gene>
    <name evidence="5" type="ORF">EKO27_g6526</name>
</gene>
<dbReference type="SUPFAM" id="SSF48576">
    <property type="entry name" value="Terpenoid synthases"/>
    <property type="match status" value="1"/>
</dbReference>
<dbReference type="GO" id="GO:0046872">
    <property type="term" value="F:metal ion binding"/>
    <property type="evidence" value="ECO:0007669"/>
    <property type="project" value="UniProtKB-KW"/>
</dbReference>
<evidence type="ECO:0000256" key="1">
    <source>
        <dbReference type="ARBA" id="ARBA00001946"/>
    </source>
</evidence>
<keyword evidence="4" id="KW-0479">Metal-binding</keyword>
<dbReference type="Proteomes" id="UP000286045">
    <property type="component" value="Unassembled WGS sequence"/>
</dbReference>
<dbReference type="Gene3D" id="1.10.600.10">
    <property type="entry name" value="Farnesyl Diphosphate Synthase"/>
    <property type="match status" value="1"/>
</dbReference>
<keyword evidence="3 4" id="KW-0460">Magnesium</keyword>
<evidence type="ECO:0000313" key="5">
    <source>
        <dbReference type="EMBL" id="RWA08577.1"/>
    </source>
</evidence>
<dbReference type="InterPro" id="IPR034686">
    <property type="entry name" value="Terpene_cyclase-like_2"/>
</dbReference>
<dbReference type="InterPro" id="IPR008949">
    <property type="entry name" value="Isoprenoid_synthase_dom_sf"/>
</dbReference>
<dbReference type="EMBL" id="RYZI01000193">
    <property type="protein sequence ID" value="RWA08577.1"/>
    <property type="molecule type" value="Genomic_DNA"/>
</dbReference>
<dbReference type="STRING" id="363999.A0A439D2R1"/>
<dbReference type="GO" id="GO:0010333">
    <property type="term" value="F:terpene synthase activity"/>
    <property type="evidence" value="ECO:0007669"/>
    <property type="project" value="InterPro"/>
</dbReference>
<dbReference type="AlphaFoldDB" id="A0A439D2R1"/>
<dbReference type="PANTHER" id="PTHR35201">
    <property type="entry name" value="TERPENE SYNTHASE"/>
    <property type="match status" value="1"/>
</dbReference>
<evidence type="ECO:0000256" key="2">
    <source>
        <dbReference type="ARBA" id="ARBA00006333"/>
    </source>
</evidence>
<comment type="caution">
    <text evidence="5">The sequence shown here is derived from an EMBL/GenBank/DDBJ whole genome shotgun (WGS) entry which is preliminary data.</text>
</comment>
<evidence type="ECO:0000256" key="3">
    <source>
        <dbReference type="ARBA" id="ARBA00022842"/>
    </source>
</evidence>
<name>A0A439D2R1_9PEZI</name>
<dbReference type="Pfam" id="PF19086">
    <property type="entry name" value="Terpene_syn_C_2"/>
    <property type="match status" value="1"/>
</dbReference>
<keyword evidence="6" id="KW-1185">Reference proteome</keyword>